<dbReference type="EMBL" id="FMUN01000001">
    <property type="protein sequence ID" value="SCX84162.1"/>
    <property type="molecule type" value="Genomic_DNA"/>
</dbReference>
<evidence type="ECO:0000259" key="10">
    <source>
        <dbReference type="Pfam" id="PF01743"/>
    </source>
</evidence>
<feature type="region of interest" description="Disordered" evidence="9">
    <location>
        <begin position="1"/>
        <end position="28"/>
    </location>
</feature>
<dbReference type="PANTHER" id="PTHR43051">
    <property type="entry name" value="POLYNUCLEOTIDE ADENYLYLTRANSFERASE FAMILY PROTEIN"/>
    <property type="match status" value="1"/>
</dbReference>
<dbReference type="InterPro" id="IPR052191">
    <property type="entry name" value="tRNA_ntf/polyA_polymerase_I"/>
</dbReference>
<evidence type="ECO:0000259" key="12">
    <source>
        <dbReference type="Pfam" id="PF12627"/>
    </source>
</evidence>
<keyword evidence="14" id="KW-1185">Reference proteome</keyword>
<dbReference type="Gene3D" id="3.30.460.10">
    <property type="entry name" value="Beta Polymerase, domain 2"/>
    <property type="match status" value="1"/>
</dbReference>
<dbReference type="GO" id="GO:0006397">
    <property type="term" value="P:mRNA processing"/>
    <property type="evidence" value="ECO:0007669"/>
    <property type="project" value="UniProtKB-KW"/>
</dbReference>
<dbReference type="Gene3D" id="1.10.3090.10">
    <property type="entry name" value="cca-adding enzyme, domain 2"/>
    <property type="match status" value="1"/>
</dbReference>
<dbReference type="Pfam" id="PF12626">
    <property type="entry name" value="PolyA_pol_arg_C"/>
    <property type="match status" value="1"/>
</dbReference>
<evidence type="ECO:0000256" key="5">
    <source>
        <dbReference type="ARBA" id="ARBA00022884"/>
    </source>
</evidence>
<dbReference type="InterPro" id="IPR010206">
    <property type="entry name" value="PolA_pol_I"/>
</dbReference>
<dbReference type="InterPro" id="IPR002646">
    <property type="entry name" value="PolA_pol_head_dom"/>
</dbReference>
<dbReference type="HAMAP" id="MF_00957">
    <property type="entry name" value="PolyA_pol"/>
    <property type="match status" value="1"/>
</dbReference>
<keyword evidence="3 7" id="KW-0547">Nucleotide-binding</keyword>
<proteinExistence type="inferred from homology"/>
<dbReference type="SUPFAM" id="SSF81891">
    <property type="entry name" value="Poly A polymerase C-terminal region-like"/>
    <property type="match status" value="1"/>
</dbReference>
<feature type="active site" evidence="7">
    <location>
        <position position="149"/>
    </location>
</feature>
<dbReference type="GO" id="GO:0043633">
    <property type="term" value="P:polyadenylation-dependent RNA catabolic process"/>
    <property type="evidence" value="ECO:0007669"/>
    <property type="project" value="InterPro"/>
</dbReference>
<dbReference type="Pfam" id="PF01743">
    <property type="entry name" value="PolyA_pol"/>
    <property type="match status" value="1"/>
</dbReference>
<reference evidence="14" key="1">
    <citation type="submission" date="2016-10" db="EMBL/GenBank/DDBJ databases">
        <authorList>
            <person name="Varghese N."/>
        </authorList>
    </citation>
    <scope>NUCLEOTIDE SEQUENCE [LARGE SCALE GENOMIC DNA]</scope>
    <source>
        <strain evidence="14">HL 19</strain>
    </source>
</reference>
<feature type="active site" evidence="7">
    <location>
        <position position="71"/>
    </location>
</feature>
<organism evidence="13 14">
    <name type="scientific">Thiohalorhabdus denitrificans</name>
    <dbReference type="NCBI Taxonomy" id="381306"/>
    <lineage>
        <taxon>Bacteria</taxon>
        <taxon>Pseudomonadati</taxon>
        <taxon>Pseudomonadota</taxon>
        <taxon>Gammaproteobacteria</taxon>
        <taxon>Thiohalorhabdales</taxon>
        <taxon>Thiohalorhabdaceae</taxon>
        <taxon>Thiohalorhabdus</taxon>
    </lineage>
</organism>
<dbReference type="PANTHER" id="PTHR43051:SF1">
    <property type="entry name" value="POLYNUCLEOTIDE ADENYLYLTRANSFERASE FAMILY PROTEIN"/>
    <property type="match status" value="1"/>
</dbReference>
<evidence type="ECO:0000313" key="14">
    <source>
        <dbReference type="Proteomes" id="UP000183104"/>
    </source>
</evidence>
<dbReference type="InterPro" id="IPR032828">
    <property type="entry name" value="PolyA_RNA-bd"/>
</dbReference>
<name>A0A0P9EP10_9GAMM</name>
<keyword evidence="2 7" id="KW-0808">Transferase</keyword>
<evidence type="ECO:0000256" key="1">
    <source>
        <dbReference type="ARBA" id="ARBA00022664"/>
    </source>
</evidence>
<keyword evidence="6 7" id="KW-0804">Transcription</keyword>
<keyword evidence="1 7" id="KW-0507">mRNA processing</keyword>
<evidence type="ECO:0000256" key="8">
    <source>
        <dbReference type="RuleBase" id="RU003953"/>
    </source>
</evidence>
<feature type="domain" description="Poly A polymerase head" evidence="10">
    <location>
        <begin position="51"/>
        <end position="180"/>
    </location>
</feature>
<dbReference type="EC" id="2.7.7.19" evidence="7"/>
<feature type="domain" description="Polymerase A arginine-rich C-terminal" evidence="11">
    <location>
        <begin position="324"/>
        <end position="432"/>
    </location>
</feature>
<dbReference type="NCBIfam" id="TIGR01942">
    <property type="entry name" value="pcnB"/>
    <property type="match status" value="1"/>
</dbReference>
<evidence type="ECO:0000259" key="11">
    <source>
        <dbReference type="Pfam" id="PF12626"/>
    </source>
</evidence>
<evidence type="ECO:0000256" key="6">
    <source>
        <dbReference type="ARBA" id="ARBA00023163"/>
    </source>
</evidence>
<comment type="function">
    <text evidence="7">Adds poly(A) tail to the 3' end of many RNAs, which usually targets these RNAs for decay. Plays a significant role in the global control of gene expression, through influencing the rate of transcript degradation, and in the general RNA quality control.</text>
</comment>
<feature type="region of interest" description="Disordered" evidence="9">
    <location>
        <begin position="417"/>
        <end position="438"/>
    </location>
</feature>
<dbReference type="RefSeq" id="WP_054966240.1">
    <property type="nucleotide sequence ID" value="NZ_FMUN01000001.1"/>
</dbReference>
<comment type="catalytic activity">
    <reaction evidence="7">
        <text>RNA(n) + ATP = RNA(n)-3'-adenine ribonucleotide + diphosphate</text>
        <dbReference type="Rhea" id="RHEA:11332"/>
        <dbReference type="Rhea" id="RHEA-COMP:14527"/>
        <dbReference type="Rhea" id="RHEA-COMP:17347"/>
        <dbReference type="ChEBI" id="CHEBI:30616"/>
        <dbReference type="ChEBI" id="CHEBI:33019"/>
        <dbReference type="ChEBI" id="CHEBI:140395"/>
        <dbReference type="ChEBI" id="CHEBI:173115"/>
        <dbReference type="EC" id="2.7.7.19"/>
    </reaction>
</comment>
<sequence length="438" mass="49692">MNQSSAAQPPTAEAEGRDPIIPRPEHEVSRQQICPNALKVLYRLHGKGYGAYLVGGSVRDLLLGREPKDFDIATDARPEEVREVFRNCRLIGRRFRLAHVHFKGDIVEVATFRGSGSDAEGEGKVRTEEGLILRDNVYGTLEEDAFRRDFTVNALYYNIDDFSVVDYVGGLEDLRAGRLRLIGDPATRYCEDPVRMLRAVRFAAKLGFFIEANTAAPITRMSHLLEDVPAARLFEEVNKLFLSGTSVGAYQLLRRFRLFERVFPETAGLLEEEENNFPHTFLTHVFEDTDRRVAGDLPVTPAFLFAALLWHPLQRERAVLEEEGYPPEDAMQKAAGRILRRQTRHVALPKRFAEGVREIWALQGRMERSRGKRALRLLGHPRFRAGFDFLALRGRSGEADPELVRWWQDLMDAPESQRPKMVGLKGGGQNRNGNRQSA</sequence>
<dbReference type="Proteomes" id="UP000183104">
    <property type="component" value="Unassembled WGS sequence"/>
</dbReference>
<dbReference type="InterPro" id="IPR043519">
    <property type="entry name" value="NT_sf"/>
</dbReference>
<dbReference type="FunFam" id="3.30.460.10:FF:000035">
    <property type="entry name" value="Poly(A) polymerase I"/>
    <property type="match status" value="1"/>
</dbReference>
<dbReference type="OrthoDB" id="9805698at2"/>
<feature type="active site" evidence="7">
    <location>
        <position position="69"/>
    </location>
</feature>
<dbReference type="AlphaFoldDB" id="A0A0P9EP10"/>
<feature type="domain" description="tRNA nucleotidyltransferase/poly(A) polymerase RNA and SrmB- binding" evidence="12">
    <location>
        <begin position="207"/>
        <end position="267"/>
    </location>
</feature>
<dbReference type="Pfam" id="PF12627">
    <property type="entry name" value="PolyA_pol_RNAbd"/>
    <property type="match status" value="1"/>
</dbReference>
<gene>
    <name evidence="7" type="primary">pcnB</name>
    <name evidence="13" type="ORF">SAMN05661077_0639</name>
</gene>
<dbReference type="GO" id="GO:1990817">
    <property type="term" value="F:poly(A) RNA polymerase activity"/>
    <property type="evidence" value="ECO:0007669"/>
    <property type="project" value="UniProtKB-UniRule"/>
</dbReference>
<feature type="compositionally biased region" description="Basic and acidic residues" evidence="9">
    <location>
        <begin position="14"/>
        <end position="28"/>
    </location>
</feature>
<dbReference type="InterPro" id="IPR025866">
    <property type="entry name" value="PolyA_pol_arg_C_dom"/>
</dbReference>
<comment type="similarity">
    <text evidence="7 8">Belongs to the tRNA nucleotidyltransferase/poly(A) polymerase family.</text>
</comment>
<keyword evidence="5 7" id="KW-0694">RNA-binding</keyword>
<evidence type="ECO:0000256" key="4">
    <source>
        <dbReference type="ARBA" id="ARBA00022840"/>
    </source>
</evidence>
<dbReference type="STRING" id="381306.AN478_08825"/>
<dbReference type="GO" id="GO:0005524">
    <property type="term" value="F:ATP binding"/>
    <property type="evidence" value="ECO:0007669"/>
    <property type="project" value="UniProtKB-UniRule"/>
</dbReference>
<keyword evidence="4 7" id="KW-0067">ATP-binding</keyword>
<dbReference type="GO" id="GO:0003723">
    <property type="term" value="F:RNA binding"/>
    <property type="evidence" value="ECO:0007669"/>
    <property type="project" value="UniProtKB-UniRule"/>
</dbReference>
<evidence type="ECO:0000256" key="2">
    <source>
        <dbReference type="ARBA" id="ARBA00022679"/>
    </source>
</evidence>
<protein>
    <recommendedName>
        <fullName evidence="7">Poly(A) polymerase I</fullName>
        <shortName evidence="7">PAP I</shortName>
        <ecNumber evidence="7">2.7.7.19</ecNumber>
    </recommendedName>
</protein>
<dbReference type="CDD" id="cd05398">
    <property type="entry name" value="NT_ClassII-CCAase"/>
    <property type="match status" value="1"/>
</dbReference>
<evidence type="ECO:0000256" key="9">
    <source>
        <dbReference type="SAM" id="MobiDB-lite"/>
    </source>
</evidence>
<dbReference type="PATRIC" id="fig|381306.5.peg.415"/>
<evidence type="ECO:0000256" key="7">
    <source>
        <dbReference type="HAMAP-Rule" id="MF_00957"/>
    </source>
</evidence>
<evidence type="ECO:0000256" key="3">
    <source>
        <dbReference type="ARBA" id="ARBA00022741"/>
    </source>
</evidence>
<evidence type="ECO:0000313" key="13">
    <source>
        <dbReference type="EMBL" id="SCX84162.1"/>
    </source>
</evidence>
<accession>A0A0P9EP10</accession>
<dbReference type="SUPFAM" id="SSF81301">
    <property type="entry name" value="Nucleotidyltransferase"/>
    <property type="match status" value="1"/>
</dbReference>